<dbReference type="Pfam" id="PF05699">
    <property type="entry name" value="Dimer_Tnp_hAT"/>
    <property type="match status" value="1"/>
</dbReference>
<reference evidence="2" key="1">
    <citation type="submission" date="2025-05" db="UniProtKB">
        <authorList>
            <consortium name="EnsemblMetazoa"/>
        </authorList>
    </citation>
    <scope>IDENTIFICATION</scope>
</reference>
<protein>
    <recommendedName>
        <fullName evidence="1">HAT C-terminal dimerisation domain-containing protein</fullName>
    </recommendedName>
</protein>
<dbReference type="GeneID" id="126887738"/>
<accession>A0ABM5KML6</accession>
<dbReference type="InterPro" id="IPR008906">
    <property type="entry name" value="HATC_C_dom"/>
</dbReference>
<name>A0ABM5KML6_DIAVI</name>
<dbReference type="Proteomes" id="UP001652700">
    <property type="component" value="Unplaced"/>
</dbReference>
<evidence type="ECO:0000313" key="3">
    <source>
        <dbReference type="Proteomes" id="UP001652700"/>
    </source>
</evidence>
<organism evidence="2 3">
    <name type="scientific">Diabrotica virgifera virgifera</name>
    <name type="common">western corn rootworm</name>
    <dbReference type="NCBI Taxonomy" id="50390"/>
    <lineage>
        <taxon>Eukaryota</taxon>
        <taxon>Metazoa</taxon>
        <taxon>Ecdysozoa</taxon>
        <taxon>Arthropoda</taxon>
        <taxon>Hexapoda</taxon>
        <taxon>Insecta</taxon>
        <taxon>Pterygota</taxon>
        <taxon>Neoptera</taxon>
        <taxon>Endopterygota</taxon>
        <taxon>Coleoptera</taxon>
        <taxon>Polyphaga</taxon>
        <taxon>Cucujiformia</taxon>
        <taxon>Chrysomeloidea</taxon>
        <taxon>Chrysomelidae</taxon>
        <taxon>Galerucinae</taxon>
        <taxon>Diabroticina</taxon>
        <taxon>Diabroticites</taxon>
        <taxon>Diabrotica</taxon>
    </lineage>
</organism>
<evidence type="ECO:0000259" key="1">
    <source>
        <dbReference type="Pfam" id="PF05699"/>
    </source>
</evidence>
<dbReference type="PANTHER" id="PTHR46289:SF14">
    <property type="entry name" value="DUF4371 DOMAIN-CONTAINING PROTEIN"/>
    <property type="match status" value="1"/>
</dbReference>
<proteinExistence type="predicted"/>
<dbReference type="EnsemblMetazoa" id="XM_050655456.1">
    <property type="protein sequence ID" value="XP_050511413.1"/>
    <property type="gene ID" value="LOC126887738"/>
</dbReference>
<sequence>MNSEWHRQASENSSNFISVMKNEKKNVECLANYGLAKQIESNRAKLKSIVSSILFSALHDLPLRGHTNEDAVFNNLLHFRKEAGDSVLEDHLKNACFLPSVAKAIQIALCLPPTTCTIERSFSTLKRVKTWIRNTMSNNRLRGLCLLSVHRRKIKENKENFMQKVIDLFAMDTRRIQLLFK</sequence>
<feature type="domain" description="HAT C-terminal dimerisation" evidence="1">
    <location>
        <begin position="94"/>
        <end position="150"/>
    </location>
</feature>
<dbReference type="PANTHER" id="PTHR46289">
    <property type="entry name" value="52 KDA REPRESSOR OF THE INHIBITOR OF THE PROTEIN KINASE-LIKE PROTEIN-RELATED"/>
    <property type="match status" value="1"/>
</dbReference>
<evidence type="ECO:0000313" key="2">
    <source>
        <dbReference type="EnsemblMetazoa" id="XP_050511413.1"/>
    </source>
</evidence>
<dbReference type="RefSeq" id="XP_050511413.1">
    <property type="nucleotide sequence ID" value="XM_050655456.1"/>
</dbReference>
<dbReference type="InterPro" id="IPR052958">
    <property type="entry name" value="IFN-induced_PKR_regulator"/>
</dbReference>
<keyword evidence="3" id="KW-1185">Reference proteome</keyword>